<evidence type="ECO:0000259" key="6">
    <source>
        <dbReference type="Pfam" id="PF03167"/>
    </source>
</evidence>
<proteinExistence type="inferred from homology"/>
<dbReference type="Gene3D" id="3.40.470.10">
    <property type="entry name" value="Uracil-DNA glycosylase-like domain"/>
    <property type="match status" value="1"/>
</dbReference>
<dbReference type="Proteomes" id="UP001202961">
    <property type="component" value="Unassembled WGS sequence"/>
</dbReference>
<comment type="caution">
    <text evidence="7">The sequence shown here is derived from an EMBL/GenBank/DDBJ whole genome shotgun (WGS) entry which is preliminary data.</text>
</comment>
<evidence type="ECO:0000256" key="5">
    <source>
        <dbReference type="ARBA" id="ARBA00023204"/>
    </source>
</evidence>
<evidence type="ECO:0000256" key="1">
    <source>
        <dbReference type="ARBA" id="ARBA00007889"/>
    </source>
</evidence>
<dbReference type="RefSeq" id="WP_250931113.1">
    <property type="nucleotide sequence ID" value="NZ_JAMQBK010000060.1"/>
</dbReference>
<dbReference type="SUPFAM" id="SSF52141">
    <property type="entry name" value="Uracil-DNA glycosylase-like"/>
    <property type="match status" value="1"/>
</dbReference>
<dbReference type="GO" id="GO:0003677">
    <property type="term" value="F:DNA binding"/>
    <property type="evidence" value="ECO:0007669"/>
    <property type="project" value="UniProtKB-KW"/>
</dbReference>
<name>A0ABT0U8T3_9BACT</name>
<gene>
    <name evidence="7" type="ORF">NB063_22380</name>
</gene>
<dbReference type="PANTHER" id="PTHR13235">
    <property type="entry name" value="SINGLE-STRAND SELECTIVE MONOFUNCTIONAL URACIL DNA GLYCOSYLASE"/>
    <property type="match status" value="1"/>
</dbReference>
<dbReference type="Pfam" id="PF03167">
    <property type="entry name" value="UDG"/>
    <property type="match status" value="1"/>
</dbReference>
<dbReference type="InterPro" id="IPR036895">
    <property type="entry name" value="Uracil-DNA_glycosylase-like_sf"/>
</dbReference>
<comment type="similarity">
    <text evidence="1">Belongs to the uracil-DNA glycosylase (UDG) superfamily. SMUG1 family.</text>
</comment>
<feature type="domain" description="Uracil-DNA glycosylase-like" evidence="6">
    <location>
        <begin position="60"/>
        <end position="234"/>
    </location>
</feature>
<protein>
    <submittedName>
        <fullName evidence="7">Single-stranded DNA-binding protein</fullName>
    </submittedName>
</protein>
<dbReference type="CDD" id="cd19374">
    <property type="entry name" value="UDG-F3_SMUG1-like"/>
    <property type="match status" value="1"/>
</dbReference>
<organism evidence="7 8">
    <name type="scientific">Aporhodopirellula aestuarii</name>
    <dbReference type="NCBI Taxonomy" id="2950107"/>
    <lineage>
        <taxon>Bacteria</taxon>
        <taxon>Pseudomonadati</taxon>
        <taxon>Planctomycetota</taxon>
        <taxon>Planctomycetia</taxon>
        <taxon>Pirellulales</taxon>
        <taxon>Pirellulaceae</taxon>
        <taxon>Aporhodopirellula</taxon>
    </lineage>
</organism>
<dbReference type="InterPro" id="IPR039134">
    <property type="entry name" value="SMUG1"/>
</dbReference>
<evidence type="ECO:0000256" key="3">
    <source>
        <dbReference type="ARBA" id="ARBA00022801"/>
    </source>
</evidence>
<keyword evidence="8" id="KW-1185">Reference proteome</keyword>
<keyword evidence="5" id="KW-0234">DNA repair</keyword>
<accession>A0ABT0U8T3</accession>
<keyword evidence="4 7" id="KW-0238">DNA-binding</keyword>
<dbReference type="EMBL" id="JAMQBK010000060">
    <property type="protein sequence ID" value="MCM2373369.1"/>
    <property type="molecule type" value="Genomic_DNA"/>
</dbReference>
<keyword evidence="3" id="KW-0378">Hydrolase</keyword>
<evidence type="ECO:0000313" key="7">
    <source>
        <dbReference type="EMBL" id="MCM2373369.1"/>
    </source>
</evidence>
<dbReference type="InterPro" id="IPR005122">
    <property type="entry name" value="Uracil-DNA_glycosylase-like"/>
</dbReference>
<dbReference type="PANTHER" id="PTHR13235:SF2">
    <property type="entry name" value="SINGLE-STRAND SELECTIVE MONOFUNCTIONAL URACIL DNA GLYCOSYLASE"/>
    <property type="match status" value="1"/>
</dbReference>
<evidence type="ECO:0000256" key="2">
    <source>
        <dbReference type="ARBA" id="ARBA00022763"/>
    </source>
</evidence>
<evidence type="ECO:0000313" key="8">
    <source>
        <dbReference type="Proteomes" id="UP001202961"/>
    </source>
</evidence>
<reference evidence="7 8" key="1">
    <citation type="journal article" date="2022" name="Syst. Appl. Microbiol.">
        <title>Rhodopirellula aestuarii sp. nov., a novel member of the genus Rhodopirellula isolated from brackish sediments collected in the Tagus River estuary, Portugal.</title>
        <authorList>
            <person name="Vitorino I.R."/>
            <person name="Klimek D."/>
            <person name="Calusinska M."/>
            <person name="Lobo-da-Cunha A."/>
            <person name="Vasconcelos V."/>
            <person name="Lage O.M."/>
        </authorList>
    </citation>
    <scope>NUCLEOTIDE SEQUENCE [LARGE SCALE GENOMIC DNA]</scope>
    <source>
        <strain evidence="7 8">ICT_H3.1</strain>
    </source>
</reference>
<sequence>MNRQSTRPSRNDRKTHDRLCDAAERLRDSVNRLSFDEPITHIYNPLDYAWDLHQCYIRQVSSQAEVLLLGMNPGPWGMAQTGVPFGEVAAVRDWMGIEGEVGSVEHEHPKRPIEGLACPRSEVSGRRLWGLMQEQFESPEAFFQKHFVLNYCPLVFMESSGRNRTPDKLPAEERDALQECCDEHLRDVLSLLPWKHLVGVGAFAENCLKRVAGDNASSAQISRILHPSPASPAANRDWAGTALAQLQSTGVW</sequence>
<keyword evidence="2" id="KW-0227">DNA damage</keyword>
<evidence type="ECO:0000256" key="4">
    <source>
        <dbReference type="ARBA" id="ARBA00023125"/>
    </source>
</evidence>